<dbReference type="Proteomes" id="UP000789901">
    <property type="component" value="Unassembled WGS sequence"/>
</dbReference>
<reference evidence="1 2" key="1">
    <citation type="submission" date="2021-06" db="EMBL/GenBank/DDBJ databases">
        <authorList>
            <person name="Kallberg Y."/>
            <person name="Tangrot J."/>
            <person name="Rosling A."/>
        </authorList>
    </citation>
    <scope>NUCLEOTIDE SEQUENCE [LARGE SCALE GENOMIC DNA]</scope>
    <source>
        <strain evidence="1 2">120-4 pot B 10/14</strain>
    </source>
</reference>
<sequence length="68" mass="8147">TKMNDADLFNCITIRMNEMKMLYNTIKNIKIQLKELRVLVEVSVKDLVKEFRHSEEDFKKDLKDLESL</sequence>
<accession>A0ABN7WTN5</accession>
<feature type="non-terminal residue" evidence="1">
    <location>
        <position position="1"/>
    </location>
</feature>
<keyword evidence="2" id="KW-1185">Reference proteome</keyword>
<protein>
    <submittedName>
        <fullName evidence="1">29843_t:CDS:1</fullName>
    </submittedName>
</protein>
<dbReference type="EMBL" id="CAJVQB010063290">
    <property type="protein sequence ID" value="CAG8840613.1"/>
    <property type="molecule type" value="Genomic_DNA"/>
</dbReference>
<proteinExistence type="predicted"/>
<comment type="caution">
    <text evidence="1">The sequence shown here is derived from an EMBL/GenBank/DDBJ whole genome shotgun (WGS) entry which is preliminary data.</text>
</comment>
<organism evidence="1 2">
    <name type="scientific">Gigaspora margarita</name>
    <dbReference type="NCBI Taxonomy" id="4874"/>
    <lineage>
        <taxon>Eukaryota</taxon>
        <taxon>Fungi</taxon>
        <taxon>Fungi incertae sedis</taxon>
        <taxon>Mucoromycota</taxon>
        <taxon>Glomeromycotina</taxon>
        <taxon>Glomeromycetes</taxon>
        <taxon>Diversisporales</taxon>
        <taxon>Gigasporaceae</taxon>
        <taxon>Gigaspora</taxon>
    </lineage>
</organism>
<feature type="non-terminal residue" evidence="1">
    <location>
        <position position="68"/>
    </location>
</feature>
<evidence type="ECO:0000313" key="1">
    <source>
        <dbReference type="EMBL" id="CAG8840613.1"/>
    </source>
</evidence>
<name>A0ABN7WTN5_GIGMA</name>
<gene>
    <name evidence="1" type="ORF">GMARGA_LOCUS34994</name>
</gene>
<evidence type="ECO:0000313" key="2">
    <source>
        <dbReference type="Proteomes" id="UP000789901"/>
    </source>
</evidence>